<feature type="transmembrane region" description="Helical" evidence="1">
    <location>
        <begin position="256"/>
        <end position="275"/>
    </location>
</feature>
<gene>
    <name evidence="2" type="ORF">ACD_3C00188G0019</name>
</gene>
<dbReference type="InterPro" id="IPR007427">
    <property type="entry name" value="DUF475"/>
</dbReference>
<dbReference type="AlphaFoldDB" id="K2FXD2"/>
<protein>
    <recommendedName>
        <fullName evidence="3">Integral membrane protein TerC</fullName>
    </recommendedName>
</protein>
<sequence>MILSSLFVIIWLCLFEVINSIDNAIINAEVLATMKPKYRRWFLIWWILIAVFVVRWVLPWLIVYATAPWLWFFWSLTATFNWDPATSRIIEQSAPILMIWGWIFLVFLFFHWLFLEAKNFWLMWERFFYRNWVWFYAIVSLILSYVVWKALHTSNPILAFWAVIGSTTFFITHWFKESAEAAEKNLMKVWMSDISKIMYLEVIDATFSIDWVLWAFAFTMSIPLILIWNWIWAIVVRQITIWNIDRIKKYVFLKNWAMYSIFFLWLFMLLKWFGFKMMWWTHDLSEFLAPIITSIIIVYFFLKSSKAIKKQAIEDVKGLVDVW</sequence>
<reference evidence="2" key="1">
    <citation type="journal article" date="2012" name="Science">
        <title>Fermentation, hydrogen, and sulfur metabolism in multiple uncultivated bacterial phyla.</title>
        <authorList>
            <person name="Wrighton K.C."/>
            <person name="Thomas B.C."/>
            <person name="Sharon I."/>
            <person name="Miller C.S."/>
            <person name="Castelle C.J."/>
            <person name="VerBerkmoes N.C."/>
            <person name="Wilkins M.J."/>
            <person name="Hettich R.L."/>
            <person name="Lipton M.S."/>
            <person name="Williams K.H."/>
            <person name="Long P.E."/>
            <person name="Banfield J.F."/>
        </authorList>
    </citation>
    <scope>NUCLEOTIDE SEQUENCE [LARGE SCALE GENOMIC DNA]</scope>
</reference>
<keyword evidence="1" id="KW-1133">Transmembrane helix</keyword>
<dbReference type="Pfam" id="PF04332">
    <property type="entry name" value="DUF475"/>
    <property type="match status" value="1"/>
</dbReference>
<organism evidence="2">
    <name type="scientific">uncultured bacterium</name>
    <name type="common">gcode 4</name>
    <dbReference type="NCBI Taxonomy" id="1234023"/>
    <lineage>
        <taxon>Bacteria</taxon>
        <taxon>environmental samples</taxon>
    </lineage>
</organism>
<feature type="transmembrane region" description="Helical" evidence="1">
    <location>
        <begin position="44"/>
        <end position="73"/>
    </location>
</feature>
<feature type="transmembrane region" description="Helical" evidence="1">
    <location>
        <begin position="133"/>
        <end position="151"/>
    </location>
</feature>
<evidence type="ECO:0000256" key="1">
    <source>
        <dbReference type="SAM" id="Phobius"/>
    </source>
</evidence>
<comment type="caution">
    <text evidence="2">The sequence shown here is derived from an EMBL/GenBank/DDBJ whole genome shotgun (WGS) entry which is preliminary data.</text>
</comment>
<feature type="transmembrane region" description="Helical" evidence="1">
    <location>
        <begin position="211"/>
        <end position="235"/>
    </location>
</feature>
<evidence type="ECO:0000313" key="2">
    <source>
        <dbReference type="EMBL" id="EKE27603.1"/>
    </source>
</evidence>
<feature type="transmembrane region" description="Helical" evidence="1">
    <location>
        <begin position="287"/>
        <end position="302"/>
    </location>
</feature>
<keyword evidence="1" id="KW-0472">Membrane</keyword>
<evidence type="ECO:0008006" key="3">
    <source>
        <dbReference type="Google" id="ProtNLM"/>
    </source>
</evidence>
<dbReference type="EMBL" id="AMFJ01000462">
    <property type="protein sequence ID" value="EKE27603.1"/>
    <property type="molecule type" value="Genomic_DNA"/>
</dbReference>
<name>K2FXD2_9BACT</name>
<keyword evidence="1" id="KW-0812">Transmembrane</keyword>
<feature type="transmembrane region" description="Helical" evidence="1">
    <location>
        <begin position="94"/>
        <end position="113"/>
    </location>
</feature>
<accession>K2FXD2</accession>
<dbReference type="PANTHER" id="PTHR30238">
    <property type="entry name" value="MEMBRANE BOUND PREDICTED REDOX MODULATOR"/>
    <property type="match status" value="1"/>
</dbReference>
<proteinExistence type="predicted"/>
<dbReference type="PANTHER" id="PTHR30238:SF4">
    <property type="entry name" value="SLL1022 PROTEIN"/>
    <property type="match status" value="1"/>
</dbReference>